<evidence type="ECO:0000256" key="1">
    <source>
        <dbReference type="ARBA" id="ARBA00007118"/>
    </source>
</evidence>
<evidence type="ECO:0000256" key="2">
    <source>
        <dbReference type="ARBA" id="ARBA00023002"/>
    </source>
</evidence>
<proteinExistence type="inferred from homology"/>
<dbReference type="Proteomes" id="UP001221757">
    <property type="component" value="Unassembled WGS sequence"/>
</dbReference>
<keyword evidence="5" id="KW-1185">Reference proteome</keyword>
<gene>
    <name evidence="4" type="ORF">B0H17DRAFT_1161203</name>
</gene>
<sequence length="214" mass="24310">MKGRYSARYYLPDKIDRATIEDIIDAANSAPSGTNMQPWKVHCVSGAFKDALVAEMVEAEKNHLPYQARYTFHPQILPPEHAARRFEFGQVFFGILGIERDDVAAREAEVTRNYEFFGAPVALIFTLNSELRQGSWMDLGHFMQNVTLAARARGLESLSVPKYDELVRKHLPIKDDELVACAMSMGYPDLEQTARHYARPVKRPLEDVLEIHGM</sequence>
<dbReference type="CDD" id="cd02136">
    <property type="entry name" value="PnbA_NfnB-like"/>
    <property type="match status" value="1"/>
</dbReference>
<feature type="domain" description="Nitroreductase" evidence="3">
    <location>
        <begin position="2"/>
        <end position="187"/>
    </location>
</feature>
<evidence type="ECO:0000259" key="3">
    <source>
        <dbReference type="Pfam" id="PF00881"/>
    </source>
</evidence>
<evidence type="ECO:0000313" key="4">
    <source>
        <dbReference type="EMBL" id="KAJ7680027.1"/>
    </source>
</evidence>
<dbReference type="AlphaFoldDB" id="A0AAD7D632"/>
<dbReference type="PANTHER" id="PTHR43673:SF10">
    <property type="entry name" value="NADH DEHYDROGENASE_NAD(P)H NITROREDUCTASE XCC3605-RELATED"/>
    <property type="match status" value="1"/>
</dbReference>
<reference evidence="4" key="1">
    <citation type="submission" date="2023-03" db="EMBL/GenBank/DDBJ databases">
        <title>Massive genome expansion in bonnet fungi (Mycena s.s.) driven by repeated elements and novel gene families across ecological guilds.</title>
        <authorList>
            <consortium name="Lawrence Berkeley National Laboratory"/>
            <person name="Harder C.B."/>
            <person name="Miyauchi S."/>
            <person name="Viragh M."/>
            <person name="Kuo A."/>
            <person name="Thoen E."/>
            <person name="Andreopoulos B."/>
            <person name="Lu D."/>
            <person name="Skrede I."/>
            <person name="Drula E."/>
            <person name="Henrissat B."/>
            <person name="Morin E."/>
            <person name="Kohler A."/>
            <person name="Barry K."/>
            <person name="LaButti K."/>
            <person name="Morin E."/>
            <person name="Salamov A."/>
            <person name="Lipzen A."/>
            <person name="Mereny Z."/>
            <person name="Hegedus B."/>
            <person name="Baldrian P."/>
            <person name="Stursova M."/>
            <person name="Weitz H."/>
            <person name="Taylor A."/>
            <person name="Grigoriev I.V."/>
            <person name="Nagy L.G."/>
            <person name="Martin F."/>
            <person name="Kauserud H."/>
        </authorList>
    </citation>
    <scope>NUCLEOTIDE SEQUENCE</scope>
    <source>
        <strain evidence="4">CBHHK067</strain>
    </source>
</reference>
<dbReference type="InterPro" id="IPR000415">
    <property type="entry name" value="Nitroreductase-like"/>
</dbReference>
<dbReference type="GO" id="GO:0016491">
    <property type="term" value="F:oxidoreductase activity"/>
    <property type="evidence" value="ECO:0007669"/>
    <property type="project" value="UniProtKB-KW"/>
</dbReference>
<evidence type="ECO:0000313" key="5">
    <source>
        <dbReference type="Proteomes" id="UP001221757"/>
    </source>
</evidence>
<comment type="caution">
    <text evidence="4">The sequence shown here is derived from an EMBL/GenBank/DDBJ whole genome shotgun (WGS) entry which is preliminary data.</text>
</comment>
<comment type="similarity">
    <text evidence="1">Belongs to the nitroreductase family.</text>
</comment>
<name>A0AAD7D632_MYCRO</name>
<accession>A0AAD7D632</accession>
<dbReference type="EMBL" id="JARKIE010000124">
    <property type="protein sequence ID" value="KAJ7680027.1"/>
    <property type="molecule type" value="Genomic_DNA"/>
</dbReference>
<dbReference type="PANTHER" id="PTHR43673">
    <property type="entry name" value="NAD(P)H NITROREDUCTASE YDGI-RELATED"/>
    <property type="match status" value="1"/>
</dbReference>
<dbReference type="SUPFAM" id="SSF55469">
    <property type="entry name" value="FMN-dependent nitroreductase-like"/>
    <property type="match status" value="1"/>
</dbReference>
<dbReference type="InterPro" id="IPR029479">
    <property type="entry name" value="Nitroreductase"/>
</dbReference>
<dbReference type="Gene3D" id="3.40.109.10">
    <property type="entry name" value="NADH Oxidase"/>
    <property type="match status" value="1"/>
</dbReference>
<keyword evidence="2" id="KW-0560">Oxidoreductase</keyword>
<organism evidence="4 5">
    <name type="scientific">Mycena rosella</name>
    <name type="common">Pink bonnet</name>
    <name type="synonym">Agaricus rosellus</name>
    <dbReference type="NCBI Taxonomy" id="1033263"/>
    <lineage>
        <taxon>Eukaryota</taxon>
        <taxon>Fungi</taxon>
        <taxon>Dikarya</taxon>
        <taxon>Basidiomycota</taxon>
        <taxon>Agaricomycotina</taxon>
        <taxon>Agaricomycetes</taxon>
        <taxon>Agaricomycetidae</taxon>
        <taxon>Agaricales</taxon>
        <taxon>Marasmiineae</taxon>
        <taxon>Mycenaceae</taxon>
        <taxon>Mycena</taxon>
    </lineage>
</organism>
<protein>
    <submittedName>
        <fullName evidence="4">Nitroreductase</fullName>
    </submittedName>
</protein>
<dbReference type="Pfam" id="PF00881">
    <property type="entry name" value="Nitroreductase"/>
    <property type="match status" value="1"/>
</dbReference>